<gene>
    <name evidence="1" type="ORF">KI688_004195</name>
</gene>
<keyword evidence="2" id="KW-1185">Reference proteome</keyword>
<proteinExistence type="predicted"/>
<sequence length="168" mass="19049">MAPTHRLLFGQNAALLKEYMSQPPQLRDMALLKEARTNMSGIEERSFSLIQEYHHNNGAGNIAVMMPEVTCKPTCESKSYKDYRFYPRSAVGMELFLESASLAIIWNFRSALEAQGPVLQSAYDKKKATAEIQKHELGVSIPREKTPKLQIRALKNHVVLSPARHHRT</sequence>
<accession>A0A9P7XNE7</accession>
<dbReference type="EMBL" id="JAHRHY010000016">
    <property type="protein sequence ID" value="KAG9063313.1"/>
    <property type="molecule type" value="Genomic_DNA"/>
</dbReference>
<protein>
    <submittedName>
        <fullName evidence="1">Uncharacterized protein</fullName>
    </submittedName>
</protein>
<dbReference type="Proteomes" id="UP000707451">
    <property type="component" value="Unassembled WGS sequence"/>
</dbReference>
<reference evidence="1" key="1">
    <citation type="submission" date="2021-06" db="EMBL/GenBank/DDBJ databases">
        <title>Genome Sequence of Mortierella hyaline Strain SCG-10, a Cold-Adapted, Nitrate-Reducing Fungus Isolated from Soil in Minnesota, USA.</title>
        <authorList>
            <person name="Aldossari N."/>
        </authorList>
    </citation>
    <scope>NUCLEOTIDE SEQUENCE</scope>
    <source>
        <strain evidence="1">SCG-10</strain>
    </source>
</reference>
<evidence type="ECO:0000313" key="1">
    <source>
        <dbReference type="EMBL" id="KAG9063313.1"/>
    </source>
</evidence>
<comment type="caution">
    <text evidence="1">The sequence shown here is derived from an EMBL/GenBank/DDBJ whole genome shotgun (WGS) entry which is preliminary data.</text>
</comment>
<dbReference type="AlphaFoldDB" id="A0A9P7XNE7"/>
<organism evidence="1 2">
    <name type="scientific">Linnemannia hyalina</name>
    <dbReference type="NCBI Taxonomy" id="64524"/>
    <lineage>
        <taxon>Eukaryota</taxon>
        <taxon>Fungi</taxon>
        <taxon>Fungi incertae sedis</taxon>
        <taxon>Mucoromycota</taxon>
        <taxon>Mortierellomycotina</taxon>
        <taxon>Mortierellomycetes</taxon>
        <taxon>Mortierellales</taxon>
        <taxon>Mortierellaceae</taxon>
        <taxon>Linnemannia</taxon>
    </lineage>
</organism>
<evidence type="ECO:0000313" key="2">
    <source>
        <dbReference type="Proteomes" id="UP000707451"/>
    </source>
</evidence>
<name>A0A9P7XNE7_9FUNG</name>